<evidence type="ECO:0000313" key="2">
    <source>
        <dbReference type="EMBL" id="RHA40768.1"/>
    </source>
</evidence>
<dbReference type="SUPFAM" id="SSF55729">
    <property type="entry name" value="Acyl-CoA N-acyltransferases (Nat)"/>
    <property type="match status" value="1"/>
</dbReference>
<dbReference type="PANTHER" id="PTHR39173:SF1">
    <property type="entry name" value="ACETYLTRANSFERASE"/>
    <property type="match status" value="1"/>
</dbReference>
<dbReference type="CDD" id="cd04301">
    <property type="entry name" value="NAT_SF"/>
    <property type="match status" value="1"/>
</dbReference>
<dbReference type="OrthoDB" id="9797989at2"/>
<dbReference type="PANTHER" id="PTHR39173">
    <property type="entry name" value="ACETYLTRANSFERASE"/>
    <property type="match status" value="1"/>
</dbReference>
<dbReference type="GO" id="GO:0016747">
    <property type="term" value="F:acyltransferase activity, transferring groups other than amino-acyl groups"/>
    <property type="evidence" value="ECO:0007669"/>
    <property type="project" value="InterPro"/>
</dbReference>
<dbReference type="Gene3D" id="3.40.630.30">
    <property type="match status" value="1"/>
</dbReference>
<keyword evidence="2" id="KW-0808">Transferase</keyword>
<organism evidence="2 3">
    <name type="scientific">Cellulomonas rhizosphaerae</name>
    <dbReference type="NCBI Taxonomy" id="2293719"/>
    <lineage>
        <taxon>Bacteria</taxon>
        <taxon>Bacillati</taxon>
        <taxon>Actinomycetota</taxon>
        <taxon>Actinomycetes</taxon>
        <taxon>Micrococcales</taxon>
        <taxon>Cellulomonadaceae</taxon>
        <taxon>Cellulomonas</taxon>
    </lineage>
</organism>
<name>A0A413RLM9_9CELL</name>
<dbReference type="EMBL" id="QWKP01000192">
    <property type="protein sequence ID" value="RHA40768.1"/>
    <property type="molecule type" value="Genomic_DNA"/>
</dbReference>
<evidence type="ECO:0000259" key="1">
    <source>
        <dbReference type="PROSITE" id="PS51186"/>
    </source>
</evidence>
<accession>A0A413RLM9</accession>
<comment type="caution">
    <text evidence="2">The sequence shown here is derived from an EMBL/GenBank/DDBJ whole genome shotgun (WGS) entry which is preliminary data.</text>
</comment>
<sequence length="150" mass="16145">MAAEGFDFCLGLEQADSWPAWLERVAQLEAGRDLAPGWVPETCVGGFVGPIVVGRLSVRHRLNAHLALVGGHIGYAVRPGHRRQGYAGAMLRHGLVVAREVGLKRVLVTCSDTNVASARTIERAGGELEDVVATPGSGELKRRYWIPTAH</sequence>
<feature type="domain" description="N-acetyltransferase" evidence="1">
    <location>
        <begin position="1"/>
        <end position="147"/>
    </location>
</feature>
<protein>
    <submittedName>
        <fullName evidence="2">GNAT family N-acetyltransferase</fullName>
    </submittedName>
</protein>
<keyword evidence="3" id="KW-1185">Reference proteome</keyword>
<dbReference type="PROSITE" id="PS51186">
    <property type="entry name" value="GNAT"/>
    <property type="match status" value="1"/>
</dbReference>
<dbReference type="InterPro" id="IPR000182">
    <property type="entry name" value="GNAT_dom"/>
</dbReference>
<dbReference type="AlphaFoldDB" id="A0A413RLM9"/>
<dbReference type="Proteomes" id="UP000283374">
    <property type="component" value="Unassembled WGS sequence"/>
</dbReference>
<dbReference type="InterPro" id="IPR016181">
    <property type="entry name" value="Acyl_CoA_acyltransferase"/>
</dbReference>
<proteinExistence type="predicted"/>
<dbReference type="Pfam" id="PF13302">
    <property type="entry name" value="Acetyltransf_3"/>
    <property type="match status" value="1"/>
</dbReference>
<reference evidence="2 3" key="1">
    <citation type="submission" date="2018-08" db="EMBL/GenBank/DDBJ databases">
        <title>Cellulomonas rhizosphaerae sp. nov., a novel actinomycete isolated from soil.</title>
        <authorList>
            <person name="Tian Y."/>
        </authorList>
    </citation>
    <scope>NUCLEOTIDE SEQUENCE [LARGE SCALE GENOMIC DNA]</scope>
    <source>
        <strain evidence="2 3">NEAU-TCZ24</strain>
    </source>
</reference>
<gene>
    <name evidence="2" type="ORF">D1825_09605</name>
</gene>
<evidence type="ECO:0000313" key="3">
    <source>
        <dbReference type="Proteomes" id="UP000283374"/>
    </source>
</evidence>